<evidence type="ECO:0000313" key="6">
    <source>
        <dbReference type="Proteomes" id="UP000019140"/>
    </source>
</evidence>
<evidence type="ECO:0000313" key="5">
    <source>
        <dbReference type="EMBL" id="ETX06872.1"/>
    </source>
</evidence>
<dbReference type="InterPro" id="IPR022479">
    <property type="entry name" value="PqqD_bac"/>
</dbReference>
<dbReference type="GO" id="GO:0018189">
    <property type="term" value="P:pyrroloquinoline quinone biosynthetic process"/>
    <property type="evidence" value="ECO:0007669"/>
    <property type="project" value="UniProtKB-UniRule"/>
</dbReference>
<dbReference type="AlphaFoldDB" id="W4MB62"/>
<accession>W4MB62</accession>
<proteinExistence type="inferred from homology"/>
<dbReference type="PATRIC" id="fig|1429439.4.peg.2460"/>
<gene>
    <name evidence="4" type="primary">pqqD</name>
    <name evidence="5" type="ORF">ETSY2_14425</name>
</gene>
<name>W4MB62_9BACT</name>
<comment type="caution">
    <text evidence="5">The sequence shown here is derived from an EMBL/GenBank/DDBJ whole genome shotgun (WGS) entry which is preliminary data.</text>
</comment>
<sequence>MSKPGPLQPDDILAIARHMRLQWEKVQDAYVLLYPEGMVELSETAGTILSHCDGIATLAQIIDTLQQTFPEAELADDVREFLEDMYAKGWVRVERAG</sequence>
<dbReference type="InterPro" id="IPR008792">
    <property type="entry name" value="PQQD"/>
</dbReference>
<comment type="function">
    <text evidence="4">Functions as a PqqA binding protein and presents PqqA to PqqE, in the pyrroloquinoline quinone (PQQ) biosynthetic pathway.</text>
</comment>
<comment type="similarity">
    <text evidence="4">Belongs to the PqqD family.</text>
</comment>
<keyword evidence="6" id="KW-1185">Reference proteome</keyword>
<dbReference type="Gene3D" id="1.10.10.1150">
    <property type="entry name" value="Coenzyme PQQ synthesis protein D (PqqD)"/>
    <property type="match status" value="1"/>
</dbReference>
<dbReference type="Proteomes" id="UP000019140">
    <property type="component" value="Unassembled WGS sequence"/>
</dbReference>
<reference evidence="5 6" key="1">
    <citation type="journal article" date="2014" name="Nature">
        <title>An environmental bacterial taxon with a large and distinct metabolic repertoire.</title>
        <authorList>
            <person name="Wilson M.C."/>
            <person name="Mori T."/>
            <person name="Ruckert C."/>
            <person name="Uria A.R."/>
            <person name="Helf M.J."/>
            <person name="Takada K."/>
            <person name="Gernert C."/>
            <person name="Steffens U.A."/>
            <person name="Heycke N."/>
            <person name="Schmitt S."/>
            <person name="Rinke C."/>
            <person name="Helfrich E.J."/>
            <person name="Brachmann A.O."/>
            <person name="Gurgui C."/>
            <person name="Wakimoto T."/>
            <person name="Kracht M."/>
            <person name="Crusemann M."/>
            <person name="Hentschel U."/>
            <person name="Abe I."/>
            <person name="Matsunaga S."/>
            <person name="Kalinowski J."/>
            <person name="Takeyama H."/>
            <person name="Piel J."/>
        </authorList>
    </citation>
    <scope>NUCLEOTIDE SEQUENCE [LARGE SCALE GENOMIC DNA]</scope>
    <source>
        <strain evidence="6">TSY2</strain>
    </source>
</reference>
<evidence type="ECO:0000256" key="2">
    <source>
        <dbReference type="ARBA" id="ARBA00011741"/>
    </source>
</evidence>
<evidence type="ECO:0000256" key="3">
    <source>
        <dbReference type="ARBA" id="ARBA00022905"/>
    </source>
</evidence>
<protein>
    <recommendedName>
        <fullName evidence="4">PqqA binding protein</fullName>
    </recommendedName>
    <alternativeName>
        <fullName evidence="4">Coenzyme PQQ synthesis protein D</fullName>
    </alternativeName>
    <alternativeName>
        <fullName evidence="4">Pyrroloquinoline quinone biosynthesis protein D</fullName>
    </alternativeName>
</protein>
<dbReference type="HAMAP" id="MF_00655">
    <property type="entry name" value="PQQ_syn_PqqD"/>
    <property type="match status" value="1"/>
</dbReference>
<comment type="pathway">
    <text evidence="1 4">Cofactor biosynthesis; pyrroloquinoline quinone biosynthesis.</text>
</comment>
<evidence type="ECO:0000256" key="1">
    <source>
        <dbReference type="ARBA" id="ARBA00004886"/>
    </source>
</evidence>
<dbReference type="Pfam" id="PF05402">
    <property type="entry name" value="PqqD"/>
    <property type="match status" value="1"/>
</dbReference>
<organism evidence="5 6">
    <name type="scientific">Candidatus Entotheonella gemina</name>
    <dbReference type="NCBI Taxonomy" id="1429439"/>
    <lineage>
        <taxon>Bacteria</taxon>
        <taxon>Pseudomonadati</taxon>
        <taxon>Nitrospinota/Tectimicrobiota group</taxon>
        <taxon>Candidatus Tectimicrobiota</taxon>
        <taxon>Candidatus Entotheonellia</taxon>
        <taxon>Candidatus Entotheonellales</taxon>
        <taxon>Candidatus Entotheonellaceae</taxon>
        <taxon>Candidatus Entotheonella</taxon>
    </lineage>
</organism>
<dbReference type="UniPathway" id="UPA00539"/>
<keyword evidence="3 4" id="KW-0884">PQQ biosynthesis</keyword>
<dbReference type="GO" id="GO:0048038">
    <property type="term" value="F:quinone binding"/>
    <property type="evidence" value="ECO:0007669"/>
    <property type="project" value="InterPro"/>
</dbReference>
<comment type="subunit">
    <text evidence="2 4">Monomer. Interacts with PqqE.</text>
</comment>
<dbReference type="NCBIfam" id="TIGR03859">
    <property type="entry name" value="PQQ_PqqD"/>
    <property type="match status" value="1"/>
</dbReference>
<dbReference type="EMBL" id="AZHX01000580">
    <property type="protein sequence ID" value="ETX06872.1"/>
    <property type="molecule type" value="Genomic_DNA"/>
</dbReference>
<dbReference type="InterPro" id="IPR041881">
    <property type="entry name" value="PqqD_sf"/>
</dbReference>
<evidence type="ECO:0000256" key="4">
    <source>
        <dbReference type="HAMAP-Rule" id="MF_00655"/>
    </source>
</evidence>
<dbReference type="HOGENOM" id="CLU_163864_2_1_7"/>
<dbReference type="NCBIfam" id="NF002535">
    <property type="entry name" value="PRK02079.1"/>
    <property type="match status" value="1"/>
</dbReference>